<dbReference type="GO" id="GO:0015171">
    <property type="term" value="F:amino acid transmembrane transporter activity"/>
    <property type="evidence" value="ECO:0007669"/>
    <property type="project" value="TreeGrafter"/>
</dbReference>
<protein>
    <submittedName>
        <fullName evidence="7">RhtC_3 protein</fullName>
    </submittedName>
</protein>
<keyword evidence="2" id="KW-1003">Cell membrane</keyword>
<dbReference type="AlphaFoldDB" id="A0A0D1EJ03"/>
<dbReference type="OrthoDB" id="9804822at2"/>
<reference evidence="7 8" key="1">
    <citation type="submission" date="2015-02" db="EMBL/GenBank/DDBJ databases">
        <title>Genome Sequence of Jannaschia aquimarina DSM28248, a member of the Roseobacter clade.</title>
        <authorList>
            <person name="Voget S."/>
            <person name="Daniel R."/>
        </authorList>
    </citation>
    <scope>NUCLEOTIDE SEQUENCE [LARGE SCALE GENOMIC DNA]</scope>
    <source>
        <strain evidence="7 8">GSW-M26</strain>
    </source>
</reference>
<dbReference type="PANTHER" id="PTHR30086:SF20">
    <property type="entry name" value="ARGININE EXPORTER PROTEIN ARGO-RELATED"/>
    <property type="match status" value="1"/>
</dbReference>
<evidence type="ECO:0000256" key="4">
    <source>
        <dbReference type="ARBA" id="ARBA00022989"/>
    </source>
</evidence>
<dbReference type="Proteomes" id="UP000032232">
    <property type="component" value="Unassembled WGS sequence"/>
</dbReference>
<dbReference type="STRING" id="935700.jaqu_24570"/>
<dbReference type="Pfam" id="PF01810">
    <property type="entry name" value="LysE"/>
    <property type="match status" value="1"/>
</dbReference>
<feature type="transmembrane region" description="Helical" evidence="6">
    <location>
        <begin position="40"/>
        <end position="64"/>
    </location>
</feature>
<gene>
    <name evidence="7" type="primary">rhtC_3</name>
    <name evidence="7" type="ORF">jaqu_24570</name>
</gene>
<dbReference type="PATRIC" id="fig|935700.4.peg.2531"/>
<evidence type="ECO:0000256" key="1">
    <source>
        <dbReference type="ARBA" id="ARBA00004651"/>
    </source>
</evidence>
<evidence type="ECO:0000313" key="7">
    <source>
        <dbReference type="EMBL" id="KIT15780.1"/>
    </source>
</evidence>
<evidence type="ECO:0000256" key="6">
    <source>
        <dbReference type="SAM" id="Phobius"/>
    </source>
</evidence>
<feature type="transmembrane region" description="Helical" evidence="6">
    <location>
        <begin position="145"/>
        <end position="165"/>
    </location>
</feature>
<keyword evidence="8" id="KW-1185">Reference proteome</keyword>
<evidence type="ECO:0000256" key="5">
    <source>
        <dbReference type="ARBA" id="ARBA00023136"/>
    </source>
</evidence>
<proteinExistence type="predicted"/>
<evidence type="ECO:0000313" key="8">
    <source>
        <dbReference type="Proteomes" id="UP000032232"/>
    </source>
</evidence>
<keyword evidence="3 6" id="KW-0812">Transmembrane</keyword>
<dbReference type="InterPro" id="IPR001123">
    <property type="entry name" value="LeuE-type"/>
</dbReference>
<dbReference type="EMBL" id="JYFE01000043">
    <property type="protein sequence ID" value="KIT15780.1"/>
    <property type="molecule type" value="Genomic_DNA"/>
</dbReference>
<evidence type="ECO:0000256" key="2">
    <source>
        <dbReference type="ARBA" id="ARBA00022475"/>
    </source>
</evidence>
<dbReference type="GO" id="GO:0005886">
    <property type="term" value="C:plasma membrane"/>
    <property type="evidence" value="ECO:0007669"/>
    <property type="project" value="UniProtKB-SubCell"/>
</dbReference>
<feature type="transmembrane region" description="Helical" evidence="6">
    <location>
        <begin position="112"/>
        <end position="139"/>
    </location>
</feature>
<organism evidence="7 8">
    <name type="scientific">Jannaschia aquimarina</name>
    <dbReference type="NCBI Taxonomy" id="935700"/>
    <lineage>
        <taxon>Bacteria</taxon>
        <taxon>Pseudomonadati</taxon>
        <taxon>Pseudomonadota</taxon>
        <taxon>Alphaproteobacteria</taxon>
        <taxon>Rhodobacterales</taxon>
        <taxon>Roseobacteraceae</taxon>
        <taxon>Jannaschia</taxon>
    </lineage>
</organism>
<dbReference type="RefSeq" id="WP_043919264.1">
    <property type="nucleotide sequence ID" value="NZ_FZPF01000007.1"/>
</dbReference>
<keyword evidence="5 6" id="KW-0472">Membrane</keyword>
<comment type="subcellular location">
    <subcellularLocation>
        <location evidence="1">Cell membrane</location>
        <topology evidence="1">Multi-pass membrane protein</topology>
    </subcellularLocation>
</comment>
<comment type="caution">
    <text evidence="7">The sequence shown here is derived from an EMBL/GenBank/DDBJ whole genome shotgun (WGS) entry which is preliminary data.</text>
</comment>
<feature type="transmembrane region" description="Helical" evidence="6">
    <location>
        <begin position="6"/>
        <end position="28"/>
    </location>
</feature>
<dbReference type="PANTHER" id="PTHR30086">
    <property type="entry name" value="ARGININE EXPORTER PROTEIN ARGO"/>
    <property type="match status" value="1"/>
</dbReference>
<accession>A0A0D1EJ03</accession>
<keyword evidence="4 6" id="KW-1133">Transmembrane helix</keyword>
<feature type="transmembrane region" description="Helical" evidence="6">
    <location>
        <begin position="70"/>
        <end position="91"/>
    </location>
</feature>
<evidence type="ECO:0000256" key="3">
    <source>
        <dbReference type="ARBA" id="ARBA00022692"/>
    </source>
</evidence>
<name>A0A0D1EJ03_9RHOB</name>
<sequence length="204" mass="21106">MTPLAFAAIAMVHLLAAISPGPSFVLAVRTAAGEGLRPALALAAGFGLGAALWALAAITGLAILFDLVPLAFTILKVLGGLFLVWLAISMWRDAPNPMPRAAPGTPPRSALAAFRLGLVSFLANPKPAVFFGAVFVGLVPGDAPLWSLALVVANVALVETIWYAAVARAFSLPRARAAYARFKTAMDRMLGVGLGLLGIRIALP</sequence>